<comment type="catalytic activity">
    <reaction evidence="11 12">
        <text>N(6)-[(R)-dihydrolipoyl]-L-lysyl-[protein] + succinyl-CoA = N(6)-[(R)-S(8)-succinyldihydrolipoyl]-L-lysyl-[protein] + CoA</text>
        <dbReference type="Rhea" id="RHEA:15213"/>
        <dbReference type="Rhea" id="RHEA-COMP:10475"/>
        <dbReference type="Rhea" id="RHEA-COMP:20092"/>
        <dbReference type="ChEBI" id="CHEBI:57287"/>
        <dbReference type="ChEBI" id="CHEBI:57292"/>
        <dbReference type="ChEBI" id="CHEBI:83100"/>
        <dbReference type="ChEBI" id="CHEBI:83120"/>
        <dbReference type="EC" id="2.3.1.61"/>
    </reaction>
</comment>
<dbReference type="GO" id="GO:0006099">
    <property type="term" value="P:tricarboxylic acid cycle"/>
    <property type="evidence" value="ECO:0007669"/>
    <property type="project" value="UniProtKB-UniRule"/>
</dbReference>
<dbReference type="NCBIfam" id="NF004309">
    <property type="entry name" value="PRK05704.1"/>
    <property type="match status" value="1"/>
</dbReference>
<dbReference type="Pfam" id="PF00198">
    <property type="entry name" value="2-oxoacid_dh"/>
    <property type="match status" value="1"/>
</dbReference>
<dbReference type="RefSeq" id="WP_182459206.1">
    <property type="nucleotide sequence ID" value="NZ_CP059732.1"/>
</dbReference>
<evidence type="ECO:0000256" key="7">
    <source>
        <dbReference type="ARBA" id="ARBA00022532"/>
    </source>
</evidence>
<evidence type="ECO:0000259" key="14">
    <source>
        <dbReference type="PROSITE" id="PS50968"/>
    </source>
</evidence>
<dbReference type="FunFam" id="3.30.559.10:FF:000007">
    <property type="entry name" value="Dihydrolipoamide acetyltransferase component of pyruvate dehydrogenase complex"/>
    <property type="match status" value="1"/>
</dbReference>
<dbReference type="PANTHER" id="PTHR43416:SF5">
    <property type="entry name" value="DIHYDROLIPOYLLYSINE-RESIDUE SUCCINYLTRANSFERASE COMPONENT OF 2-OXOGLUTARATE DEHYDROGENASE COMPLEX, MITOCHONDRIAL"/>
    <property type="match status" value="1"/>
</dbReference>
<dbReference type="InterPro" id="IPR023213">
    <property type="entry name" value="CAT-like_dom_sf"/>
</dbReference>
<evidence type="ECO:0000256" key="1">
    <source>
        <dbReference type="ARBA" id="ARBA00001938"/>
    </source>
</evidence>
<feature type="compositionally biased region" description="Low complexity" evidence="13">
    <location>
        <begin position="201"/>
        <end position="223"/>
    </location>
</feature>
<feature type="domain" description="Peripheral subunit-binding (PSBD)" evidence="15">
    <location>
        <begin position="233"/>
        <end position="270"/>
    </location>
</feature>
<comment type="function">
    <text evidence="2 12">E2 component of the 2-oxoglutarate dehydrogenase (OGDH) complex which catalyzes the second step in the conversion of 2-oxoglutarate to succinyl-CoA and CO(2).</text>
</comment>
<comment type="pathway">
    <text evidence="3 12">Amino-acid degradation; L-lysine degradation via saccharopine pathway; glutaryl-CoA from L-lysine: step 6/6.</text>
</comment>
<dbReference type="SUPFAM" id="SSF47005">
    <property type="entry name" value="Peripheral subunit-binding domain of 2-oxo acid dehydrogenase complex"/>
    <property type="match status" value="1"/>
</dbReference>
<evidence type="ECO:0000256" key="12">
    <source>
        <dbReference type="RuleBase" id="RU361138"/>
    </source>
</evidence>
<dbReference type="KEGG" id="sfol:H3H32_28945"/>
<feature type="region of interest" description="Disordered" evidence="13">
    <location>
        <begin position="201"/>
        <end position="232"/>
    </location>
</feature>
<dbReference type="Proteomes" id="UP000515369">
    <property type="component" value="Chromosome"/>
</dbReference>
<evidence type="ECO:0000256" key="5">
    <source>
        <dbReference type="ARBA" id="ARBA00012945"/>
    </source>
</evidence>
<dbReference type="InterPro" id="IPR011053">
    <property type="entry name" value="Single_hybrid_motif"/>
</dbReference>
<accession>A0A7G5GST8</accession>
<feature type="compositionally biased region" description="Low complexity" evidence="13">
    <location>
        <begin position="98"/>
        <end position="111"/>
    </location>
</feature>
<evidence type="ECO:0000256" key="9">
    <source>
        <dbReference type="ARBA" id="ARBA00022823"/>
    </source>
</evidence>
<dbReference type="Gene3D" id="3.30.559.10">
    <property type="entry name" value="Chloramphenicol acetyltransferase-like domain"/>
    <property type="match status" value="1"/>
</dbReference>
<gene>
    <name evidence="16" type="primary">odhB</name>
    <name evidence="16" type="ORF">H3H32_28945</name>
</gene>
<dbReference type="SUPFAM" id="SSF51230">
    <property type="entry name" value="Single hybrid motif"/>
    <property type="match status" value="2"/>
</dbReference>
<evidence type="ECO:0000313" key="16">
    <source>
        <dbReference type="EMBL" id="QMW01930.1"/>
    </source>
</evidence>
<evidence type="ECO:0000256" key="2">
    <source>
        <dbReference type="ARBA" id="ARBA00004052"/>
    </source>
</evidence>
<dbReference type="Pfam" id="PF02817">
    <property type="entry name" value="E3_binding"/>
    <property type="match status" value="1"/>
</dbReference>
<feature type="region of interest" description="Disordered" evidence="13">
    <location>
        <begin position="81"/>
        <end position="111"/>
    </location>
</feature>
<dbReference type="InterPro" id="IPR001078">
    <property type="entry name" value="2-oxoacid_DH_actylTfrase"/>
</dbReference>
<dbReference type="InterPro" id="IPR050537">
    <property type="entry name" value="2-oxoacid_dehydrogenase"/>
</dbReference>
<evidence type="ECO:0000313" key="17">
    <source>
        <dbReference type="Proteomes" id="UP000515369"/>
    </source>
</evidence>
<feature type="domain" description="Lipoyl-binding" evidence="14">
    <location>
        <begin position="2"/>
        <end position="76"/>
    </location>
</feature>
<dbReference type="EMBL" id="CP059732">
    <property type="protein sequence ID" value="QMW01930.1"/>
    <property type="molecule type" value="Genomic_DNA"/>
</dbReference>
<dbReference type="GO" id="GO:0004149">
    <property type="term" value="F:dihydrolipoyllysine-residue succinyltransferase activity"/>
    <property type="evidence" value="ECO:0007669"/>
    <property type="project" value="UniProtKB-UniRule"/>
</dbReference>
<evidence type="ECO:0000256" key="8">
    <source>
        <dbReference type="ARBA" id="ARBA00022679"/>
    </source>
</evidence>
<dbReference type="UniPathway" id="UPA00868">
    <property type="reaction ID" value="UER00840"/>
</dbReference>
<evidence type="ECO:0000256" key="13">
    <source>
        <dbReference type="SAM" id="MobiDB-lite"/>
    </source>
</evidence>
<dbReference type="EC" id="2.3.1.61" evidence="5 12"/>
<sequence length="536" mass="55984">MAVDMKIPPVGESITEVTVGTWYKKEGDQVKMDDVLCGLDSDKATFELTAEADGILHILAQEGDVLPIGASICTIDNGDGAAAPAPTAEPAKAEAPKPAEQAAPAPAAEPAAAPVSSASSVIEMKVPAVGESVTEVTIASWSKKDGDQVALDEVLCELESDKATFELPAEAAGTLRIMAQAGETLPIGALIAKIEVGAGASAPAATPAPQPAASTPAAETAPSNGQNGYAAHYPSPAAAKILDEKGVSTQQVQGSGVGGRITKEDALKASPAPAQPAAPAAQPTAPKPATPTPAPAPAPVAAGARSQRREKMTSLRRTIARRLVAVKNETAMLTTFNEVDMKAVMDLRNKYKDKFKEKNGVGLGFMSFFTKAVCVALKDFPAVNAQIDGDQMIFNDFCDISIAVSTDRGLVVPVIRNAEQLSFAGIEKEIVRLAGLARDNKLTIDQMTGGTFTITNGGTFGSMLSTPIINAPQSAILGMHNIVERPVVVNGEIVVRPIMYLALSYDHRIIDGKESVSFLVRVKQILEDPSRLLFDM</sequence>
<dbReference type="InterPro" id="IPR000089">
    <property type="entry name" value="Biotin_lipoyl"/>
</dbReference>
<dbReference type="InterPro" id="IPR006255">
    <property type="entry name" value="SucB"/>
</dbReference>
<evidence type="ECO:0000259" key="15">
    <source>
        <dbReference type="PROSITE" id="PS51826"/>
    </source>
</evidence>
<evidence type="ECO:0000256" key="4">
    <source>
        <dbReference type="ARBA" id="ARBA00007317"/>
    </source>
</evidence>
<dbReference type="GO" id="GO:0045252">
    <property type="term" value="C:oxoglutarate dehydrogenase complex"/>
    <property type="evidence" value="ECO:0007669"/>
    <property type="project" value="UniProtKB-UniRule"/>
</dbReference>
<reference evidence="16 17" key="1">
    <citation type="submission" date="2020-07" db="EMBL/GenBank/DDBJ databases">
        <title>Spirosoma foliorum sp. nov., isolated from the leaves on the Nejang mountain Korea, Republic of.</title>
        <authorList>
            <person name="Ho H."/>
            <person name="Lee Y.-J."/>
            <person name="Nurcahyanto D.-A."/>
            <person name="Kim S.-G."/>
        </authorList>
    </citation>
    <scope>NUCLEOTIDE SEQUENCE [LARGE SCALE GENOMIC DNA]</scope>
    <source>
        <strain evidence="16 17">PL0136</strain>
    </source>
</reference>
<dbReference type="Gene3D" id="2.40.50.100">
    <property type="match status" value="2"/>
</dbReference>
<evidence type="ECO:0000256" key="10">
    <source>
        <dbReference type="ARBA" id="ARBA00023315"/>
    </source>
</evidence>
<feature type="compositionally biased region" description="Low complexity" evidence="13">
    <location>
        <begin position="81"/>
        <end position="90"/>
    </location>
</feature>
<feature type="compositionally biased region" description="Low complexity" evidence="13">
    <location>
        <begin position="269"/>
        <end position="284"/>
    </location>
</feature>
<name>A0A7G5GST8_9BACT</name>
<comment type="cofactor">
    <cofactor evidence="1">
        <name>(R)-lipoate</name>
        <dbReference type="ChEBI" id="CHEBI:83088"/>
    </cofactor>
</comment>
<dbReference type="Pfam" id="PF00364">
    <property type="entry name" value="Biotin_lipoyl"/>
    <property type="match status" value="2"/>
</dbReference>
<dbReference type="CDD" id="cd06849">
    <property type="entry name" value="lipoyl_domain"/>
    <property type="match status" value="2"/>
</dbReference>
<dbReference type="PANTHER" id="PTHR43416">
    <property type="entry name" value="DIHYDROLIPOYLLYSINE-RESIDUE SUCCINYLTRANSFERASE COMPONENT OF 2-OXOGLUTARATE DEHYDROGENASE COMPLEX, MITOCHONDRIAL-RELATED"/>
    <property type="match status" value="1"/>
</dbReference>
<dbReference type="SUPFAM" id="SSF52777">
    <property type="entry name" value="CoA-dependent acyltransferases"/>
    <property type="match status" value="1"/>
</dbReference>
<dbReference type="PROSITE" id="PS50968">
    <property type="entry name" value="BIOTINYL_LIPOYL"/>
    <property type="match status" value="2"/>
</dbReference>
<comment type="similarity">
    <text evidence="4 12">Belongs to the 2-oxoacid dehydrogenase family.</text>
</comment>
<feature type="compositionally biased region" description="Pro residues" evidence="13">
    <location>
        <begin position="285"/>
        <end position="298"/>
    </location>
</feature>
<keyword evidence="7 12" id="KW-0816">Tricarboxylic acid cycle</keyword>
<dbReference type="InterPro" id="IPR036625">
    <property type="entry name" value="E3-bd_dom_sf"/>
</dbReference>
<proteinExistence type="inferred from homology"/>
<keyword evidence="17" id="KW-1185">Reference proteome</keyword>
<dbReference type="PROSITE" id="PS00189">
    <property type="entry name" value="LIPOYL"/>
    <property type="match status" value="1"/>
</dbReference>
<dbReference type="GO" id="GO:0033512">
    <property type="term" value="P:L-lysine catabolic process to acetyl-CoA via saccharopine"/>
    <property type="evidence" value="ECO:0007669"/>
    <property type="project" value="UniProtKB-UniRule"/>
</dbReference>
<feature type="region of interest" description="Disordered" evidence="13">
    <location>
        <begin position="267"/>
        <end position="312"/>
    </location>
</feature>
<keyword evidence="9 12" id="KW-0450">Lipoyl</keyword>
<keyword evidence="10 12" id="KW-0012">Acyltransferase</keyword>
<organism evidence="16 17">
    <name type="scientific">Spirosoma foliorum</name>
    <dbReference type="NCBI Taxonomy" id="2710596"/>
    <lineage>
        <taxon>Bacteria</taxon>
        <taxon>Pseudomonadati</taxon>
        <taxon>Bacteroidota</taxon>
        <taxon>Cytophagia</taxon>
        <taxon>Cytophagales</taxon>
        <taxon>Cytophagaceae</taxon>
        <taxon>Spirosoma</taxon>
    </lineage>
</organism>
<feature type="domain" description="Lipoyl-binding" evidence="14">
    <location>
        <begin position="121"/>
        <end position="195"/>
    </location>
</feature>
<dbReference type="Gene3D" id="4.10.320.10">
    <property type="entry name" value="E3-binding domain"/>
    <property type="match status" value="1"/>
</dbReference>
<evidence type="ECO:0000256" key="11">
    <source>
        <dbReference type="ARBA" id="ARBA00052761"/>
    </source>
</evidence>
<dbReference type="AlphaFoldDB" id="A0A7G5GST8"/>
<dbReference type="NCBIfam" id="TIGR01347">
    <property type="entry name" value="sucB"/>
    <property type="match status" value="1"/>
</dbReference>
<dbReference type="InterPro" id="IPR004167">
    <property type="entry name" value="PSBD"/>
</dbReference>
<dbReference type="InterPro" id="IPR003016">
    <property type="entry name" value="2-oxoA_DH_lipoyl-BS"/>
</dbReference>
<evidence type="ECO:0000256" key="6">
    <source>
        <dbReference type="ARBA" id="ARBA00019511"/>
    </source>
</evidence>
<evidence type="ECO:0000256" key="3">
    <source>
        <dbReference type="ARBA" id="ARBA00005145"/>
    </source>
</evidence>
<dbReference type="PROSITE" id="PS51826">
    <property type="entry name" value="PSBD"/>
    <property type="match status" value="1"/>
</dbReference>
<protein>
    <recommendedName>
        <fullName evidence="6 12">Dihydrolipoyllysine-residue succinyltransferase component of 2-oxoglutarate dehydrogenase complex</fullName>
        <ecNumber evidence="5 12">2.3.1.61</ecNumber>
    </recommendedName>
    <alternativeName>
        <fullName evidence="12">2-oxoglutarate dehydrogenase complex component E2</fullName>
    </alternativeName>
</protein>
<keyword evidence="8 12" id="KW-0808">Transferase</keyword>